<dbReference type="InterPro" id="IPR029052">
    <property type="entry name" value="Metallo-depent_PP-like"/>
</dbReference>
<accession>X1LHR8</accession>
<reference evidence="3" key="1">
    <citation type="journal article" date="2014" name="Front. Microbiol.">
        <title>High frequency of phylogenetically diverse reductive dehalogenase-homologous genes in deep subseafloor sedimentary metagenomes.</title>
        <authorList>
            <person name="Kawai M."/>
            <person name="Futagami T."/>
            <person name="Toyoda A."/>
            <person name="Takaki Y."/>
            <person name="Nishi S."/>
            <person name="Hori S."/>
            <person name="Arai W."/>
            <person name="Tsubouchi T."/>
            <person name="Morono Y."/>
            <person name="Uchiyama I."/>
            <person name="Ito T."/>
            <person name="Fujiyama A."/>
            <person name="Inagaki F."/>
            <person name="Takami H."/>
        </authorList>
    </citation>
    <scope>NUCLEOTIDE SEQUENCE</scope>
    <source>
        <strain evidence="3">Expedition CK06-06</strain>
    </source>
</reference>
<comment type="similarity">
    <text evidence="1">Belongs to the CapA family.</text>
</comment>
<proteinExistence type="inferred from homology"/>
<dbReference type="InterPro" id="IPR052169">
    <property type="entry name" value="CW_Biosynth-Accessory"/>
</dbReference>
<dbReference type="EMBL" id="BARV01022198">
    <property type="protein sequence ID" value="GAI18648.1"/>
    <property type="molecule type" value="Genomic_DNA"/>
</dbReference>
<dbReference type="AlphaFoldDB" id="X1LHR8"/>
<sequence>MLGRHIVYKTDKTDDCYPFEKIKDELLRDSDVIFGNLESPLSNKGEHVPKKGCAPSFKGSQTFIKNLKAAGFNILNLANNHILDYGVDAAIDTIQLCKKHSIHTLGIGDSLAKAREPVIFSANNINITFIGYTYAYWADYKKFGCAPMIESIIMDDIAKIKSSDSHIIVSLHGGLELIDYPNPSARNLCRKIIDAGASLILRHHPHCLQGIEEYNGGLIAYSLGNFVFDQHVDIIWNSFKNRHFLSRKN</sequence>
<protein>
    <recommendedName>
        <fullName evidence="2">Capsule synthesis protein CapA domain-containing protein</fullName>
    </recommendedName>
</protein>
<dbReference type="SMART" id="SM00854">
    <property type="entry name" value="PGA_cap"/>
    <property type="match status" value="1"/>
</dbReference>
<organism evidence="3">
    <name type="scientific">marine sediment metagenome</name>
    <dbReference type="NCBI Taxonomy" id="412755"/>
    <lineage>
        <taxon>unclassified sequences</taxon>
        <taxon>metagenomes</taxon>
        <taxon>ecological metagenomes</taxon>
    </lineage>
</organism>
<dbReference type="InterPro" id="IPR019079">
    <property type="entry name" value="Capsule_synth_CapA"/>
</dbReference>
<gene>
    <name evidence="3" type="ORF">S06H3_36619</name>
</gene>
<name>X1LHR8_9ZZZZ</name>
<comment type="caution">
    <text evidence="3">The sequence shown here is derived from an EMBL/GenBank/DDBJ whole genome shotgun (WGS) entry which is preliminary data.</text>
</comment>
<feature type="domain" description="Capsule synthesis protein CapA" evidence="2">
    <location>
        <begin position="1"/>
        <end position="230"/>
    </location>
</feature>
<dbReference type="Gene3D" id="3.60.21.10">
    <property type="match status" value="1"/>
</dbReference>
<dbReference type="PANTHER" id="PTHR33393">
    <property type="entry name" value="POLYGLUTAMINE SYNTHESIS ACCESSORY PROTEIN RV0574C-RELATED"/>
    <property type="match status" value="1"/>
</dbReference>
<feature type="non-terminal residue" evidence="3">
    <location>
        <position position="249"/>
    </location>
</feature>
<evidence type="ECO:0000256" key="1">
    <source>
        <dbReference type="ARBA" id="ARBA00005662"/>
    </source>
</evidence>
<dbReference type="CDD" id="cd07381">
    <property type="entry name" value="MPP_CapA"/>
    <property type="match status" value="1"/>
</dbReference>
<evidence type="ECO:0000259" key="2">
    <source>
        <dbReference type="SMART" id="SM00854"/>
    </source>
</evidence>
<dbReference type="SUPFAM" id="SSF56300">
    <property type="entry name" value="Metallo-dependent phosphatases"/>
    <property type="match status" value="1"/>
</dbReference>
<evidence type="ECO:0000313" key="3">
    <source>
        <dbReference type="EMBL" id="GAI18648.1"/>
    </source>
</evidence>
<dbReference type="Pfam" id="PF09587">
    <property type="entry name" value="PGA_cap"/>
    <property type="match status" value="1"/>
</dbReference>
<dbReference type="PANTHER" id="PTHR33393:SF11">
    <property type="entry name" value="POLYGLUTAMINE SYNTHESIS ACCESSORY PROTEIN RV0574C-RELATED"/>
    <property type="match status" value="1"/>
</dbReference>